<sequence length="307" mass="34051">MRNLKKLKISALILSFILVLGIFAGCTNKTKTMKDRAGNDFNVPKKMDRIISTAPSNTEILVALGLGDKIIATDKYSKDIEGVNKDAATLDFLHPDAEKIVSLKPDIIIASTHNKAGGSDPFKAIKDAKIPVVYIKSSENIEGIYGDIEFLAKLTNTEDKGKELVSNMKKEIDSIKKVGDKIKNKKTVYFEIGSSPSLYSFGEGTFLNEMINIIGAKNIFSSDKGWISPSAESVIEKNPDVILTNVNYIKDPVKKIEERKGWNTIKAVKNKAVYQIDTNSSSRPSQHIIKALKEMAKDIYPNEYKNF</sequence>
<keyword evidence="4" id="KW-1185">Reference proteome</keyword>
<comment type="similarity">
    <text evidence="1">Belongs to the bacterial solute-binding protein 8 family.</text>
</comment>
<dbReference type="PANTHER" id="PTHR30535">
    <property type="entry name" value="VITAMIN B12-BINDING PROTEIN"/>
    <property type="match status" value="1"/>
</dbReference>
<evidence type="ECO:0000256" key="1">
    <source>
        <dbReference type="ARBA" id="ARBA00008814"/>
    </source>
</evidence>
<gene>
    <name evidence="3" type="ORF">J2Z53_000059</name>
</gene>
<comment type="caution">
    <text evidence="3">The sequence shown here is derived from an EMBL/GenBank/DDBJ whole genome shotgun (WGS) entry which is preliminary data.</text>
</comment>
<dbReference type="CDD" id="cd01143">
    <property type="entry name" value="YvrC"/>
    <property type="match status" value="1"/>
</dbReference>
<dbReference type="Proteomes" id="UP000783390">
    <property type="component" value="Unassembled WGS sequence"/>
</dbReference>
<proteinExistence type="inferred from homology"/>
<dbReference type="EMBL" id="JAGGJZ010000001">
    <property type="protein sequence ID" value="MBP1888480.1"/>
    <property type="molecule type" value="Genomic_DNA"/>
</dbReference>
<dbReference type="Pfam" id="PF01497">
    <property type="entry name" value="Peripla_BP_2"/>
    <property type="match status" value="1"/>
</dbReference>
<dbReference type="InterPro" id="IPR002491">
    <property type="entry name" value="ABC_transptr_periplasmic_BD"/>
</dbReference>
<dbReference type="PROSITE" id="PS50983">
    <property type="entry name" value="FE_B12_PBP"/>
    <property type="match status" value="1"/>
</dbReference>
<organism evidence="3 4">
    <name type="scientific">Clostridium moniliforme</name>
    <dbReference type="NCBI Taxonomy" id="39489"/>
    <lineage>
        <taxon>Bacteria</taxon>
        <taxon>Bacillati</taxon>
        <taxon>Bacillota</taxon>
        <taxon>Clostridia</taxon>
        <taxon>Eubacteriales</taxon>
        <taxon>Clostridiaceae</taxon>
        <taxon>Clostridium</taxon>
    </lineage>
</organism>
<dbReference type="InterPro" id="IPR050902">
    <property type="entry name" value="ABC_Transporter_SBP"/>
</dbReference>
<dbReference type="Gene3D" id="3.40.50.1980">
    <property type="entry name" value="Nitrogenase molybdenum iron protein domain"/>
    <property type="match status" value="2"/>
</dbReference>
<evidence type="ECO:0000313" key="3">
    <source>
        <dbReference type="EMBL" id="MBP1888480.1"/>
    </source>
</evidence>
<dbReference type="PANTHER" id="PTHR30535:SF34">
    <property type="entry name" value="MOLYBDATE-BINDING PROTEIN MOLA"/>
    <property type="match status" value="1"/>
</dbReference>
<dbReference type="PROSITE" id="PS51257">
    <property type="entry name" value="PROKAR_LIPOPROTEIN"/>
    <property type="match status" value="1"/>
</dbReference>
<name>A0ABS4EWV1_9CLOT</name>
<reference evidence="3 4" key="1">
    <citation type="submission" date="2021-03" db="EMBL/GenBank/DDBJ databases">
        <title>Genomic Encyclopedia of Type Strains, Phase IV (KMG-IV): sequencing the most valuable type-strain genomes for metagenomic binning, comparative biology and taxonomic classification.</title>
        <authorList>
            <person name="Goeker M."/>
        </authorList>
    </citation>
    <scope>NUCLEOTIDE SEQUENCE [LARGE SCALE GENOMIC DNA]</scope>
    <source>
        <strain evidence="3 4">DSM 3984</strain>
    </source>
</reference>
<evidence type="ECO:0000313" key="4">
    <source>
        <dbReference type="Proteomes" id="UP000783390"/>
    </source>
</evidence>
<accession>A0ABS4EWV1</accession>
<protein>
    <submittedName>
        <fullName evidence="3">Iron complex transport system substrate-binding protein</fullName>
    </submittedName>
</protein>
<dbReference type="SUPFAM" id="SSF53807">
    <property type="entry name" value="Helical backbone' metal receptor"/>
    <property type="match status" value="1"/>
</dbReference>
<evidence type="ECO:0000259" key="2">
    <source>
        <dbReference type="PROSITE" id="PS50983"/>
    </source>
</evidence>
<feature type="domain" description="Fe/B12 periplasmic-binding" evidence="2">
    <location>
        <begin position="49"/>
        <end position="303"/>
    </location>
</feature>
<dbReference type="RefSeq" id="WP_209795221.1">
    <property type="nucleotide sequence ID" value="NZ_JAGGJZ010000001.1"/>
</dbReference>